<organism evidence="2 3">
    <name type="scientific">Tropilaelaps mercedesae</name>
    <dbReference type="NCBI Taxonomy" id="418985"/>
    <lineage>
        <taxon>Eukaryota</taxon>
        <taxon>Metazoa</taxon>
        <taxon>Ecdysozoa</taxon>
        <taxon>Arthropoda</taxon>
        <taxon>Chelicerata</taxon>
        <taxon>Arachnida</taxon>
        <taxon>Acari</taxon>
        <taxon>Parasitiformes</taxon>
        <taxon>Mesostigmata</taxon>
        <taxon>Gamasina</taxon>
        <taxon>Dermanyssoidea</taxon>
        <taxon>Laelapidae</taxon>
        <taxon>Tropilaelaps</taxon>
    </lineage>
</organism>
<evidence type="ECO:0000256" key="1">
    <source>
        <dbReference type="SAM" id="MobiDB-lite"/>
    </source>
</evidence>
<proteinExistence type="predicted"/>
<evidence type="ECO:0000313" key="3">
    <source>
        <dbReference type="Proteomes" id="UP000192247"/>
    </source>
</evidence>
<dbReference type="STRING" id="418985.A0A1V9Y364"/>
<dbReference type="InParanoid" id="A0A1V9Y364"/>
<keyword evidence="3" id="KW-1185">Reference proteome</keyword>
<dbReference type="GO" id="GO:0009100">
    <property type="term" value="P:glycoprotein metabolic process"/>
    <property type="evidence" value="ECO:0007669"/>
    <property type="project" value="TreeGrafter"/>
</dbReference>
<gene>
    <name evidence="2" type="ORF">BIW11_00042</name>
</gene>
<dbReference type="SUPFAM" id="SSF55729">
    <property type="entry name" value="Acyl-CoA N-acyltransferases (Nat)"/>
    <property type="match status" value="1"/>
</dbReference>
<feature type="region of interest" description="Disordered" evidence="1">
    <location>
        <begin position="68"/>
        <end position="139"/>
    </location>
</feature>
<dbReference type="Proteomes" id="UP000192247">
    <property type="component" value="Unassembled WGS sequence"/>
</dbReference>
<dbReference type="InterPro" id="IPR051822">
    <property type="entry name" value="Glycosyl_Hydrolase_84"/>
</dbReference>
<name>A0A1V9Y364_9ACAR</name>
<dbReference type="Gene3D" id="1.20.58.240">
    <property type="entry name" value="STAT, domain 1"/>
    <property type="match status" value="1"/>
</dbReference>
<dbReference type="PANTHER" id="PTHR13170">
    <property type="entry name" value="O-GLCNACASE"/>
    <property type="match status" value="1"/>
</dbReference>
<feature type="compositionally biased region" description="Low complexity" evidence="1">
    <location>
        <begin position="122"/>
        <end position="138"/>
    </location>
</feature>
<protein>
    <submittedName>
        <fullName evidence="2">Bifunctional protein NCOAT-like</fullName>
    </submittedName>
</protein>
<reference evidence="2 3" key="1">
    <citation type="journal article" date="2017" name="Gigascience">
        <title>Draft genome of the honey bee ectoparasitic mite, Tropilaelaps mercedesae, is shaped by the parasitic life history.</title>
        <authorList>
            <person name="Dong X."/>
            <person name="Armstrong S.D."/>
            <person name="Xia D."/>
            <person name="Makepeace B.L."/>
            <person name="Darby A.C."/>
            <person name="Kadowaki T."/>
        </authorList>
    </citation>
    <scope>NUCLEOTIDE SEQUENCE [LARGE SCALE GENOMIC DNA]</scope>
    <source>
        <strain evidence="2">Wuxi-XJTLU</strain>
    </source>
</reference>
<dbReference type="AlphaFoldDB" id="A0A1V9Y364"/>
<sequence>SAASVNIEATSAGEILAPPLSSELVSTLVSDAGAGPVMAMTPTSPSSGLKSALTTNLLEPMDCNPTPPRSVSPLGVEEANVEDEQATAPEARTLAAESDETETKVAEEEMQTEEVPFTPVDGNGSESSSGSSSKTRGGPLDASEVALLVDLFYLPFEHGRQGVEFLQDFAWLKGNAHYVATKRNNTELDEWYRRATKFDQMTQRVNQLSEKLMYIPNRSLLYDFHPYVWDIKGVISLINAYIKWIGYSKGYGKQAFLPGDQEPWVFRGGLTAELQRLLPLDTVHDLFLYKAPDTPVNKTYTIRPYLNSDERAVYEVCSRTCIDGEDGTMEFEGYPDLIGDKTIGGFLALSSEFSFVMEDESRVVGYALAAVNAADFFKRLDIAWTSELKEKYPLPAADSSENNVKDQANQNTRADEIINELHSPASPSWTTYPSYPSLLVMALLPQIDDGSLAKRLLACSIAALKANGSHGAHVKLNAADHNMINFYGRLGFQEICREDNDDTVVLGRMF</sequence>
<comment type="caution">
    <text evidence="2">The sequence shown here is derived from an EMBL/GenBank/DDBJ whole genome shotgun (WGS) entry which is preliminary data.</text>
</comment>
<dbReference type="PANTHER" id="PTHR13170:SF16">
    <property type="entry name" value="PROTEIN O-GLCNACASE"/>
    <property type="match status" value="1"/>
</dbReference>
<dbReference type="EMBL" id="MNPL01000262">
    <property type="protein sequence ID" value="OQR80174.1"/>
    <property type="molecule type" value="Genomic_DNA"/>
</dbReference>
<dbReference type="InterPro" id="IPR016181">
    <property type="entry name" value="Acyl_CoA_acyltransferase"/>
</dbReference>
<accession>A0A1V9Y364</accession>
<dbReference type="OrthoDB" id="9975416at2759"/>
<dbReference type="Gene3D" id="3.40.630.30">
    <property type="match status" value="1"/>
</dbReference>
<feature type="non-terminal residue" evidence="2">
    <location>
        <position position="1"/>
    </location>
</feature>
<evidence type="ECO:0000313" key="2">
    <source>
        <dbReference type="EMBL" id="OQR80174.1"/>
    </source>
</evidence>
<dbReference type="GO" id="GO:0016231">
    <property type="term" value="F:beta-N-acetylglucosaminidase activity"/>
    <property type="evidence" value="ECO:0007669"/>
    <property type="project" value="TreeGrafter"/>
</dbReference>